<evidence type="ECO:0000313" key="6">
    <source>
        <dbReference type="Proteomes" id="UP000663935"/>
    </source>
</evidence>
<evidence type="ECO:0000256" key="2">
    <source>
        <dbReference type="ARBA" id="ARBA00004818"/>
    </source>
</evidence>
<dbReference type="InterPro" id="IPR036412">
    <property type="entry name" value="HAD-like_sf"/>
</dbReference>
<dbReference type="InterPro" id="IPR023214">
    <property type="entry name" value="HAD_sf"/>
</dbReference>
<sequence length="237" mass="27351">MVAIIFDIDGTLTDTTKVDDKCFIEAFNNIFGINISNQNWSELTNVTDWGITEEIILNNKNRIPTDVEYEKMISEFFSLLQSEFNADKKQFCEIKGAYNFIKFLLKKSNIKIGIATGGWAKSANLKLKSIGIDSSEFVFFNSNHFKTREDILLNTIRKLNQNTENNIDRIIYFGDGTWDFLTCEKLGIEFIGIDNLENNKLKNLGVKNIYKDFENYEIIYKNLVIKESTNNNIVKKS</sequence>
<keyword evidence="6" id="KW-1185">Reference proteome</keyword>
<dbReference type="Gene3D" id="3.40.50.1000">
    <property type="entry name" value="HAD superfamily/HAD-like"/>
    <property type="match status" value="1"/>
</dbReference>
<dbReference type="PANTHER" id="PTHR43434:SF1">
    <property type="entry name" value="PHOSPHOGLYCOLATE PHOSPHATASE"/>
    <property type="match status" value="1"/>
</dbReference>
<name>A0ABX7SX23_9FLAO</name>
<dbReference type="InterPro" id="IPR041492">
    <property type="entry name" value="HAD_2"/>
</dbReference>
<dbReference type="Gene3D" id="1.10.150.240">
    <property type="entry name" value="Putative phosphatase, domain 2"/>
    <property type="match status" value="1"/>
</dbReference>
<evidence type="ECO:0000313" key="5">
    <source>
        <dbReference type="EMBL" id="QTD38046.1"/>
    </source>
</evidence>
<comment type="catalytic activity">
    <reaction evidence="1">
        <text>2-phosphoglycolate + H2O = glycolate + phosphate</text>
        <dbReference type="Rhea" id="RHEA:14369"/>
        <dbReference type="ChEBI" id="CHEBI:15377"/>
        <dbReference type="ChEBI" id="CHEBI:29805"/>
        <dbReference type="ChEBI" id="CHEBI:43474"/>
        <dbReference type="ChEBI" id="CHEBI:58033"/>
        <dbReference type="EC" id="3.1.3.18"/>
    </reaction>
</comment>
<dbReference type="SFLD" id="SFLDS00003">
    <property type="entry name" value="Haloacid_Dehalogenase"/>
    <property type="match status" value="1"/>
</dbReference>
<dbReference type="Pfam" id="PF13419">
    <property type="entry name" value="HAD_2"/>
    <property type="match status" value="1"/>
</dbReference>
<dbReference type="EC" id="3.1.3.18" evidence="4"/>
<dbReference type="PANTHER" id="PTHR43434">
    <property type="entry name" value="PHOSPHOGLYCOLATE PHOSPHATASE"/>
    <property type="match status" value="1"/>
</dbReference>
<protein>
    <recommendedName>
        <fullName evidence="4">phosphoglycolate phosphatase</fullName>
        <ecNumber evidence="4">3.1.3.18</ecNumber>
    </recommendedName>
</protein>
<evidence type="ECO:0000256" key="1">
    <source>
        <dbReference type="ARBA" id="ARBA00000830"/>
    </source>
</evidence>
<dbReference type="InterPro" id="IPR023198">
    <property type="entry name" value="PGP-like_dom2"/>
</dbReference>
<organism evidence="5 6">
    <name type="scientific">Polaribacter batillariae</name>
    <dbReference type="NCBI Taxonomy" id="2808900"/>
    <lineage>
        <taxon>Bacteria</taxon>
        <taxon>Pseudomonadati</taxon>
        <taxon>Bacteroidota</taxon>
        <taxon>Flavobacteriia</taxon>
        <taxon>Flavobacteriales</taxon>
        <taxon>Flavobacteriaceae</taxon>
    </lineage>
</organism>
<dbReference type="CDD" id="cd01427">
    <property type="entry name" value="HAD_like"/>
    <property type="match status" value="1"/>
</dbReference>
<evidence type="ECO:0000256" key="3">
    <source>
        <dbReference type="ARBA" id="ARBA00006171"/>
    </source>
</evidence>
<dbReference type="SFLD" id="SFLDG01129">
    <property type="entry name" value="C1.5:_HAD__Beta-PGM__Phosphata"/>
    <property type="match status" value="1"/>
</dbReference>
<evidence type="ECO:0000256" key="4">
    <source>
        <dbReference type="ARBA" id="ARBA00013078"/>
    </source>
</evidence>
<reference evidence="5 6" key="1">
    <citation type="submission" date="2021-03" db="EMBL/GenBank/DDBJ databases">
        <title>Complete genome of Polaribacter_sp.G4M1.</title>
        <authorList>
            <person name="Jeong S.W."/>
            <person name="Bae J.W."/>
        </authorList>
    </citation>
    <scope>NUCLEOTIDE SEQUENCE [LARGE SCALE GENOMIC DNA]</scope>
    <source>
        <strain evidence="5 6">G4M1</strain>
    </source>
</reference>
<proteinExistence type="inferred from homology"/>
<dbReference type="InterPro" id="IPR050155">
    <property type="entry name" value="HAD-like_hydrolase_sf"/>
</dbReference>
<dbReference type="Proteomes" id="UP000663935">
    <property type="component" value="Chromosome"/>
</dbReference>
<dbReference type="SUPFAM" id="SSF56784">
    <property type="entry name" value="HAD-like"/>
    <property type="match status" value="1"/>
</dbReference>
<comment type="similarity">
    <text evidence="3">Belongs to the HAD-like hydrolase superfamily. CbbY/CbbZ/Gph/YieH family.</text>
</comment>
<comment type="pathway">
    <text evidence="2">Organic acid metabolism; glycolate biosynthesis; glycolate from 2-phosphoglycolate: step 1/1.</text>
</comment>
<gene>
    <name evidence="5" type="ORF">JL193_01710</name>
</gene>
<accession>A0ABX7SX23</accession>
<dbReference type="RefSeq" id="WP_207972190.1">
    <property type="nucleotide sequence ID" value="NZ_CP071795.1"/>
</dbReference>
<dbReference type="EMBL" id="CP071795">
    <property type="protein sequence ID" value="QTD38046.1"/>
    <property type="molecule type" value="Genomic_DNA"/>
</dbReference>